<organism evidence="2 3">
    <name type="scientific">Gelidibacter salicanalis</name>
    <dbReference type="NCBI Taxonomy" id="291193"/>
    <lineage>
        <taxon>Bacteria</taxon>
        <taxon>Pseudomonadati</taxon>
        <taxon>Bacteroidota</taxon>
        <taxon>Flavobacteriia</taxon>
        <taxon>Flavobacteriales</taxon>
        <taxon>Flavobacteriaceae</taxon>
        <taxon>Gelidibacter</taxon>
    </lineage>
</organism>
<gene>
    <name evidence="2" type="ORF">JEM65_07515</name>
</gene>
<dbReference type="Proteomes" id="UP000662373">
    <property type="component" value="Unassembled WGS sequence"/>
</dbReference>
<keyword evidence="3" id="KW-1185">Reference proteome</keyword>
<evidence type="ECO:0000313" key="3">
    <source>
        <dbReference type="Proteomes" id="UP000662373"/>
    </source>
</evidence>
<protein>
    <submittedName>
        <fullName evidence="2">Uncharacterized protein</fullName>
    </submittedName>
</protein>
<reference evidence="2 3" key="1">
    <citation type="submission" date="2020-09" db="EMBL/GenBank/DDBJ databases">
        <title>Draft genome of Gelidibacter salicanalis PAMC21136.</title>
        <authorList>
            <person name="Park H."/>
        </authorList>
    </citation>
    <scope>NUCLEOTIDE SEQUENCE [LARGE SCALE GENOMIC DNA]</scope>
    <source>
        <strain evidence="2 3">PAMC21136</strain>
    </source>
</reference>
<dbReference type="RefSeq" id="WP_199598330.1">
    <property type="nucleotide sequence ID" value="NZ_JAEHJZ010000014.1"/>
</dbReference>
<sequence length="56" mass="6601">MTDKSSTNEFYPEKDKEIKKGPLKPEHKNQYGESSDKKDRNMSERVKGENDKKNQK</sequence>
<proteinExistence type="predicted"/>
<accession>A0A934KUK9</accession>
<comment type="caution">
    <text evidence="2">The sequence shown here is derived from an EMBL/GenBank/DDBJ whole genome shotgun (WGS) entry which is preliminary data.</text>
</comment>
<feature type="region of interest" description="Disordered" evidence="1">
    <location>
        <begin position="1"/>
        <end position="56"/>
    </location>
</feature>
<feature type="compositionally biased region" description="Basic and acidic residues" evidence="1">
    <location>
        <begin position="11"/>
        <end position="56"/>
    </location>
</feature>
<dbReference type="AlphaFoldDB" id="A0A934KUK9"/>
<evidence type="ECO:0000256" key="1">
    <source>
        <dbReference type="SAM" id="MobiDB-lite"/>
    </source>
</evidence>
<evidence type="ECO:0000313" key="2">
    <source>
        <dbReference type="EMBL" id="MBJ7880493.1"/>
    </source>
</evidence>
<dbReference type="EMBL" id="JAEHJZ010000014">
    <property type="protein sequence ID" value="MBJ7880493.1"/>
    <property type="molecule type" value="Genomic_DNA"/>
</dbReference>
<name>A0A934KUK9_9FLAO</name>